<evidence type="ECO:0000313" key="2">
    <source>
        <dbReference type="Proteomes" id="UP000270094"/>
    </source>
</evidence>
<organism evidence="1 2">
    <name type="scientific">Strongylus vulgaris</name>
    <name type="common">Blood worm</name>
    <dbReference type="NCBI Taxonomy" id="40348"/>
    <lineage>
        <taxon>Eukaryota</taxon>
        <taxon>Metazoa</taxon>
        <taxon>Ecdysozoa</taxon>
        <taxon>Nematoda</taxon>
        <taxon>Chromadorea</taxon>
        <taxon>Rhabditida</taxon>
        <taxon>Rhabditina</taxon>
        <taxon>Rhabditomorpha</taxon>
        <taxon>Strongyloidea</taxon>
        <taxon>Strongylidae</taxon>
        <taxon>Strongylus</taxon>
    </lineage>
</organism>
<keyword evidence="2" id="KW-1185">Reference proteome</keyword>
<dbReference type="AlphaFoldDB" id="A0A3P7IKH5"/>
<reference evidence="1 2" key="1">
    <citation type="submission" date="2018-11" db="EMBL/GenBank/DDBJ databases">
        <authorList>
            <consortium name="Pathogen Informatics"/>
        </authorList>
    </citation>
    <scope>NUCLEOTIDE SEQUENCE [LARGE SCALE GENOMIC DNA]</scope>
</reference>
<sequence>MPDLDEVIQEGSGLRVEIIDNKELEISASQANQLIVAAGGLHYVHIQQTKSSSELR</sequence>
<proteinExistence type="predicted"/>
<evidence type="ECO:0000313" key="1">
    <source>
        <dbReference type="EMBL" id="VDM73681.1"/>
    </source>
</evidence>
<protein>
    <submittedName>
        <fullName evidence="1">Uncharacterized protein</fullName>
    </submittedName>
</protein>
<gene>
    <name evidence="1" type="ORF">SVUK_LOCUS8679</name>
</gene>
<dbReference type="EMBL" id="UYYB01031923">
    <property type="protein sequence ID" value="VDM73681.1"/>
    <property type="molecule type" value="Genomic_DNA"/>
</dbReference>
<name>A0A3P7IKH5_STRVU</name>
<dbReference type="Proteomes" id="UP000270094">
    <property type="component" value="Unassembled WGS sequence"/>
</dbReference>
<accession>A0A3P7IKH5</accession>